<dbReference type="Gene3D" id="3.40.30.10">
    <property type="entry name" value="Glutaredoxin"/>
    <property type="match status" value="1"/>
</dbReference>
<dbReference type="PROSITE" id="PS50405">
    <property type="entry name" value="GST_CTER"/>
    <property type="match status" value="1"/>
</dbReference>
<gene>
    <name evidence="4" type="ORF">CHYS00102_LOCUS25278</name>
</gene>
<dbReference type="InterPro" id="IPR041695">
    <property type="entry name" value="GST_C_5"/>
</dbReference>
<protein>
    <recommendedName>
        <fullName evidence="5">GST N-terminal domain-containing protein</fullName>
    </recommendedName>
</protein>
<dbReference type="InterPro" id="IPR050983">
    <property type="entry name" value="GST_Omega/HSP26"/>
</dbReference>
<dbReference type="GO" id="GO:0005737">
    <property type="term" value="C:cytoplasm"/>
    <property type="evidence" value="ECO:0007669"/>
    <property type="project" value="TreeGrafter"/>
</dbReference>
<dbReference type="Pfam" id="PF13409">
    <property type="entry name" value="GST_N_2"/>
    <property type="match status" value="1"/>
</dbReference>
<dbReference type="Gene3D" id="1.20.1050.10">
    <property type="match status" value="1"/>
</dbReference>
<dbReference type="InterPro" id="IPR036249">
    <property type="entry name" value="Thioredoxin-like_sf"/>
</dbReference>
<reference evidence="4" key="1">
    <citation type="submission" date="2021-01" db="EMBL/GenBank/DDBJ databases">
        <authorList>
            <person name="Corre E."/>
            <person name="Pelletier E."/>
            <person name="Niang G."/>
            <person name="Scheremetjew M."/>
            <person name="Finn R."/>
            <person name="Kale V."/>
            <person name="Holt S."/>
            <person name="Cochrane G."/>
            <person name="Meng A."/>
            <person name="Brown T."/>
            <person name="Cohen L."/>
        </authorList>
    </citation>
    <scope>NUCLEOTIDE SEQUENCE</scope>
    <source>
        <strain evidence="4">308</strain>
    </source>
</reference>
<dbReference type="InterPro" id="IPR004045">
    <property type="entry name" value="Glutathione_S-Trfase_N"/>
</dbReference>
<dbReference type="SUPFAM" id="SSF52833">
    <property type="entry name" value="Thioredoxin-like"/>
    <property type="match status" value="1"/>
</dbReference>
<dbReference type="PROSITE" id="PS50404">
    <property type="entry name" value="GST_NTER"/>
    <property type="match status" value="1"/>
</dbReference>
<evidence type="ECO:0000313" key="4">
    <source>
        <dbReference type="EMBL" id="CAD8898064.1"/>
    </source>
</evidence>
<evidence type="ECO:0000259" key="2">
    <source>
        <dbReference type="PROSITE" id="PS50404"/>
    </source>
</evidence>
<dbReference type="SFLD" id="SFLDS00019">
    <property type="entry name" value="Glutathione_Transferase_(cytos"/>
    <property type="match status" value="1"/>
</dbReference>
<evidence type="ECO:0000259" key="3">
    <source>
        <dbReference type="PROSITE" id="PS50405"/>
    </source>
</evidence>
<feature type="chain" id="PRO_5030858334" description="GST N-terminal domain-containing protein" evidence="1">
    <location>
        <begin position="20"/>
        <end position="289"/>
    </location>
</feature>
<dbReference type="InterPro" id="IPR010987">
    <property type="entry name" value="Glutathione-S-Trfase_C-like"/>
</dbReference>
<feature type="signal peptide" evidence="1">
    <location>
        <begin position="1"/>
        <end position="19"/>
    </location>
</feature>
<feature type="domain" description="GST C-terminal" evidence="3">
    <location>
        <begin position="146"/>
        <end position="278"/>
    </location>
</feature>
<dbReference type="PANTHER" id="PTHR43968:SF6">
    <property type="entry name" value="GLUTATHIONE S-TRANSFERASE OMEGA"/>
    <property type="match status" value="1"/>
</dbReference>
<proteinExistence type="predicted"/>
<dbReference type="PANTHER" id="PTHR43968">
    <property type="match status" value="1"/>
</dbReference>
<dbReference type="SFLD" id="SFLDG00358">
    <property type="entry name" value="Main_(cytGST)"/>
    <property type="match status" value="1"/>
</dbReference>
<keyword evidence="1" id="KW-0732">Signal</keyword>
<dbReference type="InterPro" id="IPR036282">
    <property type="entry name" value="Glutathione-S-Trfase_C_sf"/>
</dbReference>
<evidence type="ECO:0008006" key="5">
    <source>
        <dbReference type="Google" id="ProtNLM"/>
    </source>
</evidence>
<accession>A0A7S1BU69</accession>
<sequence>MRSIPLQAGILALLQIVDGLLPFSTTKTRHYLFPASPLRMGGYDATVGTNPSTPIQFFTTPGNTCPYAARTFIVLKELDLPFDMTEVSGRPKPDWYLKINPRGKVPAIRVPALENEVIYESAICCEFLCDHAPASIGAPTTLLPDDSVSRARIRLLNDHCDNVFTKTQFTFLMNKDEVKDRELSLEMENALLVYEEALKRSGGPFMMGKQFTLADVHLLPFILRLKVSLYHFKNYELSLEKFPKFLAWYDLCSQRESVKEASLTEEKIIEIYEMFTKMDYSFGGLNRNK</sequence>
<evidence type="ECO:0000256" key="1">
    <source>
        <dbReference type="SAM" id="SignalP"/>
    </source>
</evidence>
<dbReference type="InterPro" id="IPR040079">
    <property type="entry name" value="Glutathione_S-Trfase"/>
</dbReference>
<organism evidence="4">
    <name type="scientific">Corethron hystrix</name>
    <dbReference type="NCBI Taxonomy" id="216773"/>
    <lineage>
        <taxon>Eukaryota</taxon>
        <taxon>Sar</taxon>
        <taxon>Stramenopiles</taxon>
        <taxon>Ochrophyta</taxon>
        <taxon>Bacillariophyta</taxon>
        <taxon>Coscinodiscophyceae</taxon>
        <taxon>Corethrophycidae</taxon>
        <taxon>Corethrales</taxon>
        <taxon>Corethraceae</taxon>
        <taxon>Corethron</taxon>
    </lineage>
</organism>
<dbReference type="AlphaFoldDB" id="A0A7S1BU69"/>
<dbReference type="Pfam" id="PF16865">
    <property type="entry name" value="GST_C_5"/>
    <property type="match status" value="1"/>
</dbReference>
<feature type="domain" description="GST N-terminal" evidence="2">
    <location>
        <begin position="53"/>
        <end position="136"/>
    </location>
</feature>
<dbReference type="EMBL" id="HBFR01034631">
    <property type="protein sequence ID" value="CAD8898064.1"/>
    <property type="molecule type" value="Transcribed_RNA"/>
</dbReference>
<name>A0A7S1BU69_9STRA</name>
<dbReference type="SUPFAM" id="SSF47616">
    <property type="entry name" value="GST C-terminal domain-like"/>
    <property type="match status" value="1"/>
</dbReference>